<reference evidence="9 10" key="1">
    <citation type="journal article" date="2016" name="Nat. Commun.">
        <title>Thousands of microbial genomes shed light on interconnected biogeochemical processes in an aquifer system.</title>
        <authorList>
            <person name="Anantharaman K."/>
            <person name="Brown C.T."/>
            <person name="Hug L.A."/>
            <person name="Sharon I."/>
            <person name="Castelle C.J."/>
            <person name="Probst A.J."/>
            <person name="Thomas B.C."/>
            <person name="Singh A."/>
            <person name="Wilkins M.J."/>
            <person name="Karaoz U."/>
            <person name="Brodie E.L."/>
            <person name="Williams K.H."/>
            <person name="Hubbard S.S."/>
            <person name="Banfield J.F."/>
        </authorList>
    </citation>
    <scope>NUCLEOTIDE SEQUENCE [LARGE SCALE GENOMIC DNA]</scope>
    <source>
        <strain evidence="10">RBG_16_55_9</strain>
    </source>
</reference>
<evidence type="ECO:0000256" key="4">
    <source>
        <dbReference type="ARBA" id="ARBA00022475"/>
    </source>
</evidence>
<evidence type="ECO:0000256" key="2">
    <source>
        <dbReference type="ARBA" id="ARBA00007935"/>
    </source>
</evidence>
<evidence type="ECO:0000313" key="9">
    <source>
        <dbReference type="EMBL" id="OGF55094.1"/>
    </source>
</evidence>
<dbReference type="PANTHER" id="PTHR30472:SF25">
    <property type="entry name" value="ABC TRANSPORTER PERMEASE PROTEIN MJ0876-RELATED"/>
    <property type="match status" value="1"/>
</dbReference>
<dbReference type="GO" id="GO:0005886">
    <property type="term" value="C:plasma membrane"/>
    <property type="evidence" value="ECO:0007669"/>
    <property type="project" value="UniProtKB-SubCell"/>
</dbReference>
<evidence type="ECO:0000256" key="7">
    <source>
        <dbReference type="ARBA" id="ARBA00023136"/>
    </source>
</evidence>
<evidence type="ECO:0000256" key="1">
    <source>
        <dbReference type="ARBA" id="ARBA00004651"/>
    </source>
</evidence>
<keyword evidence="6 8" id="KW-1133">Transmembrane helix</keyword>
<dbReference type="EMBL" id="MFGX01000064">
    <property type="protein sequence ID" value="OGF55094.1"/>
    <property type="molecule type" value="Genomic_DNA"/>
</dbReference>
<dbReference type="InterPro" id="IPR037294">
    <property type="entry name" value="ABC_BtuC-like"/>
</dbReference>
<evidence type="ECO:0000256" key="6">
    <source>
        <dbReference type="ARBA" id="ARBA00022989"/>
    </source>
</evidence>
<comment type="caution">
    <text evidence="9">The sequence shown here is derived from an EMBL/GenBank/DDBJ whole genome shotgun (WGS) entry which is preliminary data.</text>
</comment>
<dbReference type="GO" id="GO:0033214">
    <property type="term" value="P:siderophore-iron import into cell"/>
    <property type="evidence" value="ECO:0007669"/>
    <property type="project" value="TreeGrafter"/>
</dbReference>
<feature type="transmembrane region" description="Helical" evidence="8">
    <location>
        <begin position="284"/>
        <end position="306"/>
    </location>
</feature>
<dbReference type="AlphaFoldDB" id="A0A1F5UVA8"/>
<dbReference type="Gene3D" id="1.10.3470.10">
    <property type="entry name" value="ABC transporter involved in vitamin B12 uptake, BtuC"/>
    <property type="match status" value="1"/>
</dbReference>
<dbReference type="PANTHER" id="PTHR30472">
    <property type="entry name" value="FERRIC ENTEROBACTIN TRANSPORT SYSTEM PERMEASE PROTEIN"/>
    <property type="match status" value="1"/>
</dbReference>
<sequence length="345" mass="36434">MSRFRGKRTFLILLLVLIGALLIGVAVGPVPIPPVESLKILLGLSDGGVQERILLDVRLPRVLLGLLVGWVLSISGGVMQGLFRNPLADPYLLGIASGASAGAAATIALNLDALPFALPAGAFLGAWLVVFIVYRMGNSASAGHIFRFDNYSLILTGVALAALFSAVTSFFIFTAQSEDLRKIIFWLMGGLGAPRWPYLMPLVSVAALGTLVLLVFSRDLNALALGEPMARHLGVNPQTLKKGLLFIVTLMTASAVAVAGTIGFVGLIIPHAMRLIVGPDHRRLLWASALAGAAFLILCDTAARTALAPAELPVGIITALWGAPFFLYLLNRSRRAMIPQGGVSL</sequence>
<dbReference type="Pfam" id="PF01032">
    <property type="entry name" value="FecCD"/>
    <property type="match status" value="1"/>
</dbReference>
<comment type="subcellular location">
    <subcellularLocation>
        <location evidence="1">Cell membrane</location>
        <topology evidence="1">Multi-pass membrane protein</topology>
    </subcellularLocation>
</comment>
<dbReference type="Proteomes" id="UP000179157">
    <property type="component" value="Unassembled WGS sequence"/>
</dbReference>
<protein>
    <recommendedName>
        <fullName evidence="11">Iron ABC transporter</fullName>
    </recommendedName>
</protein>
<feature type="transmembrane region" description="Helical" evidence="8">
    <location>
        <begin position="154"/>
        <end position="175"/>
    </location>
</feature>
<proteinExistence type="inferred from homology"/>
<name>A0A1F5UVA8_FRAXR</name>
<keyword evidence="7 8" id="KW-0472">Membrane</keyword>
<dbReference type="SUPFAM" id="SSF81345">
    <property type="entry name" value="ABC transporter involved in vitamin B12 uptake, BtuC"/>
    <property type="match status" value="1"/>
</dbReference>
<evidence type="ECO:0000256" key="3">
    <source>
        <dbReference type="ARBA" id="ARBA00022448"/>
    </source>
</evidence>
<keyword evidence="5 8" id="KW-0812">Transmembrane</keyword>
<accession>A0A1F5UVA8</accession>
<feature type="transmembrane region" description="Helical" evidence="8">
    <location>
        <begin position="312"/>
        <end position="330"/>
    </location>
</feature>
<feature type="transmembrane region" description="Helical" evidence="8">
    <location>
        <begin position="62"/>
        <end position="79"/>
    </location>
</feature>
<dbReference type="GO" id="GO:0022857">
    <property type="term" value="F:transmembrane transporter activity"/>
    <property type="evidence" value="ECO:0007669"/>
    <property type="project" value="InterPro"/>
</dbReference>
<organism evidence="9 10">
    <name type="scientific">Fraserbacteria sp. (strain RBG_16_55_9)</name>
    <dbReference type="NCBI Taxonomy" id="1817864"/>
    <lineage>
        <taxon>Bacteria</taxon>
        <taxon>Candidatus Fraseribacteriota</taxon>
    </lineage>
</organism>
<feature type="transmembrane region" description="Helical" evidence="8">
    <location>
        <begin position="244"/>
        <end position="272"/>
    </location>
</feature>
<gene>
    <name evidence="9" type="ORF">A2Z21_04755</name>
</gene>
<feature type="transmembrane region" description="Helical" evidence="8">
    <location>
        <begin position="116"/>
        <end position="134"/>
    </location>
</feature>
<evidence type="ECO:0000256" key="8">
    <source>
        <dbReference type="SAM" id="Phobius"/>
    </source>
</evidence>
<keyword evidence="3" id="KW-0813">Transport</keyword>
<comment type="similarity">
    <text evidence="2">Belongs to the binding-protein-dependent transport system permease family. FecCD subfamily.</text>
</comment>
<dbReference type="InterPro" id="IPR000522">
    <property type="entry name" value="ABC_transptr_permease_BtuC"/>
</dbReference>
<keyword evidence="4" id="KW-1003">Cell membrane</keyword>
<evidence type="ECO:0000313" key="10">
    <source>
        <dbReference type="Proteomes" id="UP000179157"/>
    </source>
</evidence>
<feature type="transmembrane region" description="Helical" evidence="8">
    <location>
        <begin position="12"/>
        <end position="32"/>
    </location>
</feature>
<evidence type="ECO:0008006" key="11">
    <source>
        <dbReference type="Google" id="ProtNLM"/>
    </source>
</evidence>
<dbReference type="CDD" id="cd06550">
    <property type="entry name" value="TM_ABC_iron-siderophores_like"/>
    <property type="match status" value="1"/>
</dbReference>
<feature type="transmembrane region" description="Helical" evidence="8">
    <location>
        <begin position="91"/>
        <end position="109"/>
    </location>
</feature>
<evidence type="ECO:0000256" key="5">
    <source>
        <dbReference type="ARBA" id="ARBA00022692"/>
    </source>
</evidence>
<dbReference type="STRING" id="1817864.A2Z21_04755"/>
<dbReference type="FunFam" id="1.10.3470.10:FF:000001">
    <property type="entry name" value="Vitamin B12 ABC transporter permease BtuC"/>
    <property type="match status" value="1"/>
</dbReference>
<feature type="transmembrane region" description="Helical" evidence="8">
    <location>
        <begin position="196"/>
        <end position="216"/>
    </location>
</feature>